<evidence type="ECO:0000313" key="3">
    <source>
        <dbReference type="EMBL" id="HGF87143.1"/>
    </source>
</evidence>
<evidence type="ECO:0000313" key="1">
    <source>
        <dbReference type="EMBL" id="HET21494.1"/>
    </source>
</evidence>
<dbReference type="EMBL" id="DSQD01000053">
    <property type="protein sequence ID" value="HGF87143.1"/>
    <property type="molecule type" value="Genomic_DNA"/>
</dbReference>
<accession>A0A7C3VL65</accession>
<dbReference type="EMBL" id="DTLB01000004">
    <property type="protein sequence ID" value="HFW31490.1"/>
    <property type="molecule type" value="Genomic_DNA"/>
</dbReference>
<comment type="caution">
    <text evidence="3">The sequence shown here is derived from an EMBL/GenBank/DDBJ whole genome shotgun (WGS) entry which is preliminary data.</text>
</comment>
<name>A0A7C3VL65_ARCFL</name>
<dbReference type="Pfam" id="PF09868">
    <property type="entry name" value="DUF2095"/>
    <property type="match status" value="1"/>
</dbReference>
<reference evidence="3" key="1">
    <citation type="journal article" date="2020" name="mSystems">
        <title>Genome- and Community-Level Interaction Insights into Carbon Utilization and Element Cycling Functions of Hydrothermarchaeota in Hydrothermal Sediment.</title>
        <authorList>
            <person name="Zhou Z."/>
            <person name="Liu Y."/>
            <person name="Xu W."/>
            <person name="Pan J."/>
            <person name="Luo Z.H."/>
            <person name="Li M."/>
        </authorList>
    </citation>
    <scope>NUCLEOTIDE SEQUENCE [LARGE SCALE GENOMIC DNA]</scope>
    <source>
        <strain evidence="1">SpSt-12</strain>
        <strain evidence="3">SpSt-38</strain>
        <strain evidence="2">SpSt-87</strain>
    </source>
</reference>
<proteinExistence type="predicted"/>
<sequence length="87" mass="10424">MEWERERFKKMFPNLFHEMEGRNLPTVLDHLEVCKTIEEAIEIIDYFEKRGEISREYASFLKSSPSILKSIIGTRERGEYARRGLRD</sequence>
<organism evidence="3">
    <name type="scientific">Archaeoglobus fulgidus</name>
    <dbReference type="NCBI Taxonomy" id="2234"/>
    <lineage>
        <taxon>Archaea</taxon>
        <taxon>Methanobacteriati</taxon>
        <taxon>Methanobacteriota</taxon>
        <taxon>Archaeoglobi</taxon>
        <taxon>Archaeoglobales</taxon>
        <taxon>Archaeoglobaceae</taxon>
        <taxon>Archaeoglobus</taxon>
    </lineage>
</organism>
<evidence type="ECO:0000313" key="2">
    <source>
        <dbReference type="EMBL" id="HFW31490.1"/>
    </source>
</evidence>
<gene>
    <name evidence="1" type="ORF">ENN70_05325</name>
    <name evidence="3" type="ORF">ENR21_01620</name>
    <name evidence="2" type="ORF">ENW66_00845</name>
</gene>
<dbReference type="AlphaFoldDB" id="A0A7C3VL65"/>
<dbReference type="InterPro" id="IPR018662">
    <property type="entry name" value="DUF2095"/>
</dbReference>
<protein>
    <submittedName>
        <fullName evidence="3">DUF2095 domain-containing protein</fullName>
    </submittedName>
</protein>
<dbReference type="EMBL" id="DSCQ01000067">
    <property type="protein sequence ID" value="HET21494.1"/>
    <property type="molecule type" value="Genomic_DNA"/>
</dbReference>